<proteinExistence type="predicted"/>
<dbReference type="AlphaFoldDB" id="A0A4R7G787"/>
<reference evidence="1 2" key="1">
    <citation type="submission" date="2019-03" db="EMBL/GenBank/DDBJ databases">
        <title>Genomic Encyclopedia of Type Strains, Phase III (KMG-III): the genomes of soil and plant-associated and newly described type strains.</title>
        <authorList>
            <person name="Whitman W."/>
        </authorList>
    </citation>
    <scope>NUCLEOTIDE SEQUENCE [LARGE SCALE GENOMIC DNA]</scope>
    <source>
        <strain evidence="1 2">DSM 27373</strain>
    </source>
</reference>
<keyword evidence="2" id="KW-1185">Reference proteome</keyword>
<sequence length="105" mass="11754">MGRLLGDRDHAVFTEGFAALNARMIAPLTARFAALDADTTDTEIHSLIEEMISVLRPVQARFADLSLLEDQVIALMDELSERRLHPAPRRVLGRIQEQMEALEEG</sequence>
<name>A0A4R7G787_9MICC</name>
<dbReference type="RefSeq" id="WP_133725503.1">
    <property type="nucleotide sequence ID" value="NZ_SOAN01000001.1"/>
</dbReference>
<accession>A0A4R7G787</accession>
<comment type="caution">
    <text evidence="1">The sequence shown here is derived from an EMBL/GenBank/DDBJ whole genome shotgun (WGS) entry which is preliminary data.</text>
</comment>
<dbReference type="Proteomes" id="UP000294506">
    <property type="component" value="Unassembled WGS sequence"/>
</dbReference>
<gene>
    <name evidence="1" type="ORF">EV640_101178</name>
</gene>
<organism evidence="1 2">
    <name type="scientific">Nesterenkonia aurantiaca</name>
    <dbReference type="NCBI Taxonomy" id="1436010"/>
    <lineage>
        <taxon>Bacteria</taxon>
        <taxon>Bacillati</taxon>
        <taxon>Actinomycetota</taxon>
        <taxon>Actinomycetes</taxon>
        <taxon>Micrococcales</taxon>
        <taxon>Micrococcaceae</taxon>
        <taxon>Nesterenkonia</taxon>
    </lineage>
</organism>
<evidence type="ECO:0000313" key="1">
    <source>
        <dbReference type="EMBL" id="TDS87394.1"/>
    </source>
</evidence>
<evidence type="ECO:0000313" key="2">
    <source>
        <dbReference type="Proteomes" id="UP000294506"/>
    </source>
</evidence>
<dbReference type="EMBL" id="SOAN01000001">
    <property type="protein sequence ID" value="TDS87394.1"/>
    <property type="molecule type" value="Genomic_DNA"/>
</dbReference>
<protein>
    <submittedName>
        <fullName evidence="1">Uncharacterized protein</fullName>
    </submittedName>
</protein>